<dbReference type="EMBL" id="JBHULT010000012">
    <property type="protein sequence ID" value="MFD2519123.1"/>
    <property type="molecule type" value="Genomic_DNA"/>
</dbReference>
<sequence>MKLQKFLLAVLFSVGFLSCEDVVDVELKESAPRLVVEASLLWDVDKEENTQFIRLTTTAPFFEENIPPAIDATVSVMDDNGREYVFEEMADGIFRNDEIDPSLELEYTLIIEYEGETYSATEPLVPTPQLDFVTQDRGGFSGDDYEFKVYYTDPAEMQNYYLFRYVNDDVSLQIYDDEFTNGNRTFAFFNDEDASTGDIVAFEIQGISRGFYEYMFILRSQSGSSNGGPFQTQPGIVRGNIVNITNPDNFAFGYFRLSGTNMLPYVVQ</sequence>
<evidence type="ECO:0000313" key="2">
    <source>
        <dbReference type="Proteomes" id="UP001597468"/>
    </source>
</evidence>
<proteinExistence type="predicted"/>
<dbReference type="Proteomes" id="UP001597468">
    <property type="component" value="Unassembled WGS sequence"/>
</dbReference>
<reference evidence="2" key="1">
    <citation type="journal article" date="2019" name="Int. J. Syst. Evol. Microbiol.">
        <title>The Global Catalogue of Microorganisms (GCM) 10K type strain sequencing project: providing services to taxonomists for standard genome sequencing and annotation.</title>
        <authorList>
            <consortium name="The Broad Institute Genomics Platform"/>
            <consortium name="The Broad Institute Genome Sequencing Center for Infectious Disease"/>
            <person name="Wu L."/>
            <person name="Ma J."/>
        </authorList>
    </citation>
    <scope>NUCLEOTIDE SEQUENCE [LARGE SCALE GENOMIC DNA]</scope>
    <source>
        <strain evidence="2">KCTC 42585</strain>
    </source>
</reference>
<protein>
    <submittedName>
        <fullName evidence="1">DUF4249 domain-containing protein</fullName>
    </submittedName>
</protein>
<comment type="caution">
    <text evidence="1">The sequence shown here is derived from an EMBL/GenBank/DDBJ whole genome shotgun (WGS) entry which is preliminary data.</text>
</comment>
<name>A0ABW5J1X1_9FLAO</name>
<dbReference type="RefSeq" id="WP_380754740.1">
    <property type="nucleotide sequence ID" value="NZ_JBHULT010000012.1"/>
</dbReference>
<gene>
    <name evidence="1" type="ORF">ACFSTG_14540</name>
</gene>
<dbReference type="PROSITE" id="PS51257">
    <property type="entry name" value="PROKAR_LIPOPROTEIN"/>
    <property type="match status" value="1"/>
</dbReference>
<evidence type="ECO:0000313" key="1">
    <source>
        <dbReference type="EMBL" id="MFD2519123.1"/>
    </source>
</evidence>
<dbReference type="InterPro" id="IPR025345">
    <property type="entry name" value="DUF4249"/>
</dbReference>
<keyword evidence="2" id="KW-1185">Reference proteome</keyword>
<dbReference type="Pfam" id="PF14054">
    <property type="entry name" value="DUF4249"/>
    <property type="match status" value="1"/>
</dbReference>
<accession>A0ABW5J1X1</accession>
<organism evidence="1 2">
    <name type="scientific">Salinimicrobium flavum</name>
    <dbReference type="NCBI Taxonomy" id="1737065"/>
    <lineage>
        <taxon>Bacteria</taxon>
        <taxon>Pseudomonadati</taxon>
        <taxon>Bacteroidota</taxon>
        <taxon>Flavobacteriia</taxon>
        <taxon>Flavobacteriales</taxon>
        <taxon>Flavobacteriaceae</taxon>
        <taxon>Salinimicrobium</taxon>
    </lineage>
</organism>